<reference evidence="1" key="1">
    <citation type="journal article" date="2014" name="Int. J. Syst. Evol. Microbiol.">
        <title>Complete genome sequence of Corynebacterium casei LMG S-19264T (=DSM 44701T), isolated from a smear-ripened cheese.</title>
        <authorList>
            <consortium name="US DOE Joint Genome Institute (JGI-PGF)"/>
            <person name="Walter F."/>
            <person name="Albersmeier A."/>
            <person name="Kalinowski J."/>
            <person name="Ruckert C."/>
        </authorList>
    </citation>
    <scope>NUCLEOTIDE SEQUENCE</scope>
    <source>
        <strain evidence="1">CCM 7086</strain>
    </source>
</reference>
<evidence type="ECO:0000313" key="2">
    <source>
        <dbReference type="Proteomes" id="UP000620266"/>
    </source>
</evidence>
<dbReference type="InterPro" id="IPR029044">
    <property type="entry name" value="Nucleotide-diphossugar_trans"/>
</dbReference>
<dbReference type="RefSeq" id="WP_188394568.1">
    <property type="nucleotide sequence ID" value="NZ_BMCG01000001.1"/>
</dbReference>
<accession>A0A8J2UP87</accession>
<dbReference type="GO" id="GO:0051999">
    <property type="term" value="P:mannosyl-inositol phosphorylceramide biosynthetic process"/>
    <property type="evidence" value="ECO:0007669"/>
    <property type="project" value="TreeGrafter"/>
</dbReference>
<dbReference type="GO" id="GO:0000030">
    <property type="term" value="F:mannosyltransferase activity"/>
    <property type="evidence" value="ECO:0007669"/>
    <property type="project" value="TreeGrafter"/>
</dbReference>
<dbReference type="AlphaFoldDB" id="A0A8J2UP87"/>
<dbReference type="InterPro" id="IPR051706">
    <property type="entry name" value="Glycosyltransferase_domain"/>
</dbReference>
<dbReference type="GO" id="GO:0016020">
    <property type="term" value="C:membrane"/>
    <property type="evidence" value="ECO:0007669"/>
    <property type="project" value="GOC"/>
</dbReference>
<gene>
    <name evidence="1" type="ORF">GCM10007205_04870</name>
</gene>
<name>A0A8J2UP87_9BURK</name>
<sequence>MQDLTFKTRAELWLAGWFQRFYRWRARPLEEIAPQRFAAYETGSPEERSDRPPAGEIPSVIWAYWNGAQPPLLIQRCFENWRRFNPDFRICILNDETLPQYLPEVAAHLGRIPVAKRSDWIRLELLYRHGGIWLDASTILTESLEWVGRRQLEAGADFVGYYLEQYTTRTTSPVVESWFMAAPAGSAFIGDALREFVAAAIPRSGAEYVAYLRERGSYDQLRQNIDIPEYLSIHLAMQVVLQGGGRYRLCLGKAEDGPYALHVLGKWGRTPLKIRLFFSRVRGELPSLIKLRSPDRKRLDQYLLRQLYVKDSIADRFLR</sequence>
<dbReference type="Pfam" id="PF05704">
    <property type="entry name" value="Caps_synth"/>
    <property type="match status" value="1"/>
</dbReference>
<evidence type="ECO:0008006" key="3">
    <source>
        <dbReference type="Google" id="ProtNLM"/>
    </source>
</evidence>
<comment type="caution">
    <text evidence="1">The sequence shown here is derived from an EMBL/GenBank/DDBJ whole genome shotgun (WGS) entry which is preliminary data.</text>
</comment>
<organism evidence="1 2">
    <name type="scientific">Oxalicibacterium flavum</name>
    <dbReference type="NCBI Taxonomy" id="179467"/>
    <lineage>
        <taxon>Bacteria</taxon>
        <taxon>Pseudomonadati</taxon>
        <taxon>Pseudomonadota</taxon>
        <taxon>Betaproteobacteria</taxon>
        <taxon>Burkholderiales</taxon>
        <taxon>Oxalobacteraceae</taxon>
        <taxon>Oxalicibacterium</taxon>
    </lineage>
</organism>
<dbReference type="SUPFAM" id="SSF53448">
    <property type="entry name" value="Nucleotide-diphospho-sugar transferases"/>
    <property type="match status" value="1"/>
</dbReference>
<dbReference type="EMBL" id="BMCG01000001">
    <property type="protein sequence ID" value="GGB98585.1"/>
    <property type="molecule type" value="Genomic_DNA"/>
</dbReference>
<reference evidence="1" key="2">
    <citation type="submission" date="2020-09" db="EMBL/GenBank/DDBJ databases">
        <authorList>
            <person name="Sun Q."/>
            <person name="Sedlacek I."/>
        </authorList>
    </citation>
    <scope>NUCLEOTIDE SEQUENCE</scope>
    <source>
        <strain evidence="1">CCM 7086</strain>
    </source>
</reference>
<dbReference type="Proteomes" id="UP000620266">
    <property type="component" value="Unassembled WGS sequence"/>
</dbReference>
<evidence type="ECO:0000313" key="1">
    <source>
        <dbReference type="EMBL" id="GGB98585.1"/>
    </source>
</evidence>
<dbReference type="Gene3D" id="3.90.550.20">
    <property type="match status" value="1"/>
</dbReference>
<dbReference type="PANTHER" id="PTHR32385">
    <property type="entry name" value="MANNOSYL PHOSPHORYLINOSITOL CERAMIDE SYNTHASE"/>
    <property type="match status" value="1"/>
</dbReference>
<proteinExistence type="predicted"/>
<keyword evidence="2" id="KW-1185">Reference proteome</keyword>
<dbReference type="InterPro" id="IPR008441">
    <property type="entry name" value="AfumC-like_glycosyl_Trfase"/>
</dbReference>
<protein>
    <recommendedName>
        <fullName evidence="3">Mannosyltransferase</fullName>
    </recommendedName>
</protein>
<dbReference type="PANTHER" id="PTHR32385:SF15">
    <property type="entry name" value="INOSITOL PHOSPHOCERAMIDE MANNOSYLTRANSFERASE 1"/>
    <property type="match status" value="1"/>
</dbReference>